<dbReference type="AlphaFoldDB" id="A0A9N9WMA8"/>
<gene>
    <name evidence="2" type="ORF">CHIRRI_LOCUS1837</name>
</gene>
<dbReference type="OrthoDB" id="10549433at2759"/>
<reference evidence="2" key="1">
    <citation type="submission" date="2022-01" db="EMBL/GenBank/DDBJ databases">
        <authorList>
            <person name="King R."/>
        </authorList>
    </citation>
    <scope>NUCLEOTIDE SEQUENCE</scope>
</reference>
<protein>
    <submittedName>
        <fullName evidence="2">Uncharacterized protein</fullName>
    </submittedName>
</protein>
<feature type="compositionally biased region" description="Polar residues" evidence="1">
    <location>
        <begin position="137"/>
        <end position="147"/>
    </location>
</feature>
<accession>A0A9N9WMA8</accession>
<proteinExistence type="predicted"/>
<dbReference type="Proteomes" id="UP001153620">
    <property type="component" value="Chromosome 1"/>
</dbReference>
<evidence type="ECO:0000313" key="3">
    <source>
        <dbReference type="Proteomes" id="UP001153620"/>
    </source>
</evidence>
<keyword evidence="3" id="KW-1185">Reference proteome</keyword>
<organism evidence="2 3">
    <name type="scientific">Chironomus riparius</name>
    <dbReference type="NCBI Taxonomy" id="315576"/>
    <lineage>
        <taxon>Eukaryota</taxon>
        <taxon>Metazoa</taxon>
        <taxon>Ecdysozoa</taxon>
        <taxon>Arthropoda</taxon>
        <taxon>Hexapoda</taxon>
        <taxon>Insecta</taxon>
        <taxon>Pterygota</taxon>
        <taxon>Neoptera</taxon>
        <taxon>Endopterygota</taxon>
        <taxon>Diptera</taxon>
        <taxon>Nematocera</taxon>
        <taxon>Chironomoidea</taxon>
        <taxon>Chironomidae</taxon>
        <taxon>Chironominae</taxon>
        <taxon>Chironomus</taxon>
    </lineage>
</organism>
<evidence type="ECO:0000256" key="1">
    <source>
        <dbReference type="SAM" id="MobiDB-lite"/>
    </source>
</evidence>
<feature type="compositionally biased region" description="Acidic residues" evidence="1">
    <location>
        <begin position="161"/>
        <end position="170"/>
    </location>
</feature>
<sequence length="170" mass="19618">MNQSKFILETSPNRRILETLDVINRATDSSQGVSKSRLLLITLSTTIMMALKKPLSREYYQWTRAYLETIKNEDGTSLPNISKFLKYIDRVEKNHNIDDILQSTRISITPEEEIEIVIQEPSEDILQLPDNTILSSTKIPKVQIQSPENEEIEEEQRQNDADPEEEDGIE</sequence>
<feature type="region of interest" description="Disordered" evidence="1">
    <location>
        <begin position="137"/>
        <end position="170"/>
    </location>
</feature>
<evidence type="ECO:0000313" key="2">
    <source>
        <dbReference type="EMBL" id="CAG9798861.1"/>
    </source>
</evidence>
<name>A0A9N9WMA8_9DIPT</name>
<dbReference type="EMBL" id="OU895877">
    <property type="protein sequence ID" value="CAG9798861.1"/>
    <property type="molecule type" value="Genomic_DNA"/>
</dbReference>
<reference evidence="2" key="2">
    <citation type="submission" date="2022-10" db="EMBL/GenBank/DDBJ databases">
        <authorList>
            <consortium name="ENA_rothamsted_submissions"/>
            <consortium name="culmorum"/>
            <person name="King R."/>
        </authorList>
    </citation>
    <scope>NUCLEOTIDE SEQUENCE</scope>
</reference>